<sequence length="624" mass="69674">MGSTSSSDPPEDLGRPLDLHAPGGEHSIRSHQDDAETLRRAALDDYWRGLGYTIIGAKRTARGYSLQVRLASPSLDCERCSRGQPWLTTALPMLCIRNLPYKDESVTLWLHHWGQRCTLCRRPLDAPPGIDTRLFISERLAKWLATQAHRDVEEVRIETAARRSSIQQIFLDQAGTHGDLVEGAPAWFDLAGYEATHHAALPRVWIVHVKVVEQAHACPDCGSIRSKIVKTQELTICDEPHDGRQVLLVLSNYETRRCLDCGRQFRIDAPSLAGLHTAPRVTRRAVDWVCAQGASRSQEDIAKDSGITASAVSKILDSTGIYQVVAPDAVPIPGWIPPPDTIVVGGPRTGSKKTSRTRKTAPASGKRQVLIRLQAQPTMSMCPHCESTDIKPTWRRGRTVWDIPTDDATVKLDFCSIVMQCQRCWKNTEQLTAGIDLELAATDRFLLWLADRVKSQSVDELIAQTGASRAVVHRIVRALRDRGQAQELLDLNGTVHLNGYVVSSCRRRKGQHHVSLVSTQKVDRCMHCGSRKVTAHENRTIIVRDVPIDGLPTRLHVTQPIYRCDTCGRASQAPSRAISMEFGATYRLIHWIHARLRHRTREAIADQLDVSPRWLNSLIRGTDK</sequence>
<dbReference type="EMBL" id="FKIF01000008">
    <property type="protein sequence ID" value="SAI72975.1"/>
    <property type="molecule type" value="Genomic_DNA"/>
</dbReference>
<dbReference type="InterPro" id="IPR029261">
    <property type="entry name" value="Transposase_Znf"/>
</dbReference>
<feature type="domain" description="Transposase IS204/IS1001/IS1096/IS1165 zinc-finger" evidence="2">
    <location>
        <begin position="522"/>
        <end position="567"/>
    </location>
</feature>
<proteinExistence type="predicted"/>
<dbReference type="Pfam" id="PF14690">
    <property type="entry name" value="Zn_ribbon_ISL3"/>
    <property type="match status" value="1"/>
</dbReference>
<dbReference type="PANTHER" id="PTHR33498:SF1">
    <property type="entry name" value="TRANSPOSASE FOR INSERTION SEQUENCE ELEMENT IS1557"/>
    <property type="match status" value="1"/>
</dbReference>
<dbReference type="AlphaFoldDB" id="A0A157SRF7"/>
<evidence type="ECO:0000259" key="2">
    <source>
        <dbReference type="Pfam" id="PF14690"/>
    </source>
</evidence>
<feature type="compositionally biased region" description="Basic residues" evidence="1">
    <location>
        <begin position="350"/>
        <end position="359"/>
    </location>
</feature>
<dbReference type="PANTHER" id="PTHR33498">
    <property type="entry name" value="TRANSPOSASE FOR INSERTION SEQUENCE ELEMENT IS1557"/>
    <property type="match status" value="1"/>
</dbReference>
<keyword evidence="4" id="KW-1185">Reference proteome</keyword>
<name>A0A157SRF7_9BORD</name>
<evidence type="ECO:0000256" key="1">
    <source>
        <dbReference type="SAM" id="MobiDB-lite"/>
    </source>
</evidence>
<evidence type="ECO:0000313" key="3">
    <source>
        <dbReference type="EMBL" id="SAI72975.1"/>
    </source>
</evidence>
<dbReference type="OrthoDB" id="46712at2"/>
<feature type="region of interest" description="Disordered" evidence="1">
    <location>
        <begin position="1"/>
        <end position="33"/>
    </location>
</feature>
<protein>
    <submittedName>
        <fullName evidence="3">Transposase and inactivated derivatives</fullName>
    </submittedName>
</protein>
<evidence type="ECO:0000313" key="4">
    <source>
        <dbReference type="Proteomes" id="UP000076848"/>
    </source>
</evidence>
<accession>A0A157SRF7</accession>
<dbReference type="Proteomes" id="UP000076848">
    <property type="component" value="Unassembled WGS sequence"/>
</dbReference>
<gene>
    <name evidence="3" type="ORF">SAMEA3906486_04386</name>
</gene>
<organism evidence="3 4">
    <name type="scientific">Bordetella ansorpii</name>
    <dbReference type="NCBI Taxonomy" id="288768"/>
    <lineage>
        <taxon>Bacteria</taxon>
        <taxon>Pseudomonadati</taxon>
        <taxon>Pseudomonadota</taxon>
        <taxon>Betaproteobacteria</taxon>
        <taxon>Burkholderiales</taxon>
        <taxon>Alcaligenaceae</taxon>
        <taxon>Bordetella</taxon>
    </lineage>
</organism>
<dbReference type="InterPro" id="IPR047951">
    <property type="entry name" value="Transpos_ISL3"/>
</dbReference>
<dbReference type="STRING" id="288768.SAMEA3906486_04386"/>
<reference evidence="3 4" key="1">
    <citation type="submission" date="2016-04" db="EMBL/GenBank/DDBJ databases">
        <authorList>
            <consortium name="Pathogen Informatics"/>
        </authorList>
    </citation>
    <scope>NUCLEOTIDE SEQUENCE [LARGE SCALE GENOMIC DNA]</scope>
    <source>
        <strain evidence="3 4">H050680373</strain>
    </source>
</reference>
<feature type="region of interest" description="Disordered" evidence="1">
    <location>
        <begin position="341"/>
        <end position="362"/>
    </location>
</feature>